<dbReference type="Gene3D" id="2.130.10.10">
    <property type="entry name" value="YVTN repeat-like/Quinoprotein amine dehydrogenase"/>
    <property type="match status" value="1"/>
</dbReference>
<evidence type="ECO:0000259" key="1">
    <source>
        <dbReference type="Pfam" id="PF03178"/>
    </source>
</evidence>
<dbReference type="EMBL" id="KE560966">
    <property type="protein sequence ID" value="EPZ34295.1"/>
    <property type="molecule type" value="Genomic_DNA"/>
</dbReference>
<dbReference type="PANTHER" id="PTHR10644">
    <property type="entry name" value="DNA REPAIR/RNA PROCESSING CPSF FAMILY"/>
    <property type="match status" value="1"/>
</dbReference>
<proteinExistence type="predicted"/>
<dbReference type="GO" id="GO:0005634">
    <property type="term" value="C:nucleus"/>
    <property type="evidence" value="ECO:0007669"/>
    <property type="project" value="InterPro"/>
</dbReference>
<dbReference type="GO" id="GO:0003676">
    <property type="term" value="F:nucleic acid binding"/>
    <property type="evidence" value="ECO:0007669"/>
    <property type="project" value="InterPro"/>
</dbReference>
<evidence type="ECO:0000313" key="3">
    <source>
        <dbReference type="Proteomes" id="UP000030755"/>
    </source>
</evidence>
<accession>A0A075AVW8</accession>
<dbReference type="InterPro" id="IPR015943">
    <property type="entry name" value="WD40/YVTN_repeat-like_dom_sf"/>
</dbReference>
<sequence length="1047" mass="120470">MPSQHLNCFHITSGKFLHGTILFNNVACPLAMTVSQKYFLRKTITNRIPRKILHLNTTILVQNQSIVYNGREYDYDCTIIDAITLSSTEIAITFDTGYVTVYKVGNGVVKTCELRVCQEGYHPDMVFKMVGDDGNIYCLSKTRVLIVKYSGGELAVVASHRFWDCVIYDLAVGTFRHKAEVSLLVYEYGFWGRSSRQEEQFSVRRFRREEFLRPDFVKDHRACIVIPDYAGSSLGIKYVDSYLWVLTETCLLFIESFKVDEKNVEKYMFSSSKTLESAPPIWCYDEIGGVMFVVLQSGHLCAFKGKELFASCSVNYIPSFMCFNDNVLSFLNEQGDSHAMLVEYLDDQKMNLKIIKEYHANGCIVDAYVVESVEEDKSDSLLVCHHPHQILKVERGIKTHLFAELELEVYLLSSINSTLVITFNNNDNELDDISEEFISDCETIFACLMEDKIIQVTRHKICIIKEKKKNIFEFNEQIRNACINEETFYVHILDEFKNNWIVSFCLNEGMVEEYRIKLESDPFCFKLIDNDLLMIGMSEYEQPLLVFERDKIVKEIEMKFDKGSGSNSFAVLNEFILIGSRNGNLRILSRRDFSILNEYFIGRKQILFKEKSKDSIFVFSDELFLLEIELNKIKIIPICLKESILDFECFNEQIVVLSESKLEFYGYGINHNFHLKKFSKIWNPKRIIYDKEKDIYISASLFKGNQIICPLLTIIESNGNRSWKKKLGQAEAIYSLTLWHPKPDLTLLLISFGPSTLKINSLDFKVSCFSIVSENDKNFRLKSFNEGSKHSEPVIGIKPFLQKYILMAFGNTLALYSLHENKTFSLISKYFTRFDIKSIKVYNQLIILGVQRDSVEILVFNQSQKSFHVIAVDLDLHYCNGITLFGNTLAAIDQLDFSIFFLPLSNKISELMSADSINEENIFYEDLKETIKISLPQMPVRILSHNIAPLPISSIFDKTIECLSVVTILGNIYTLVPIPDSIHATLKLLENHLNPLNNNNENIVSETNLSLFIHSDDIAQNRLLQEAGLSSFELNEILNWIDELKSN</sequence>
<dbReference type="Pfam" id="PF03178">
    <property type="entry name" value="CPSF_A"/>
    <property type="match status" value="1"/>
</dbReference>
<protein>
    <recommendedName>
        <fullName evidence="1">RSE1/DDB1/CPSF1 C-terminal domain-containing protein</fullName>
    </recommendedName>
</protein>
<dbReference type="InterPro" id="IPR050358">
    <property type="entry name" value="RSE1/DDB1/CFT1"/>
</dbReference>
<gene>
    <name evidence="2" type="ORF">O9G_003015</name>
</gene>
<reference evidence="2 3" key="1">
    <citation type="journal article" date="2013" name="Curr. Biol.">
        <title>Shared signatures of parasitism and phylogenomics unite Cryptomycota and microsporidia.</title>
        <authorList>
            <person name="James T.Y."/>
            <person name="Pelin A."/>
            <person name="Bonen L."/>
            <person name="Ahrendt S."/>
            <person name="Sain D."/>
            <person name="Corradi N."/>
            <person name="Stajich J.E."/>
        </authorList>
    </citation>
    <scope>NUCLEOTIDE SEQUENCE [LARGE SCALE GENOMIC DNA]</scope>
    <source>
        <strain evidence="2 3">CSF55</strain>
    </source>
</reference>
<name>A0A075AVW8_ROZAC</name>
<dbReference type="HOGENOM" id="CLU_291540_0_0_1"/>
<dbReference type="InterPro" id="IPR004871">
    <property type="entry name" value="RSE1/DDB1/CPSF1_C"/>
</dbReference>
<organism evidence="2 3">
    <name type="scientific">Rozella allomycis (strain CSF55)</name>
    <dbReference type="NCBI Taxonomy" id="988480"/>
    <lineage>
        <taxon>Eukaryota</taxon>
        <taxon>Fungi</taxon>
        <taxon>Fungi incertae sedis</taxon>
        <taxon>Cryptomycota</taxon>
        <taxon>Cryptomycota incertae sedis</taxon>
        <taxon>Rozella</taxon>
    </lineage>
</organism>
<dbReference type="AlphaFoldDB" id="A0A075AVW8"/>
<keyword evidence="3" id="KW-1185">Reference proteome</keyword>
<dbReference type="Proteomes" id="UP000030755">
    <property type="component" value="Unassembled WGS sequence"/>
</dbReference>
<feature type="domain" description="RSE1/DDB1/CPSF1 C-terminal" evidence="1">
    <location>
        <begin position="769"/>
        <end position="994"/>
    </location>
</feature>
<evidence type="ECO:0000313" key="2">
    <source>
        <dbReference type="EMBL" id="EPZ34295.1"/>
    </source>
</evidence>